<evidence type="ECO:0000313" key="2">
    <source>
        <dbReference type="EMBL" id="PTR01621.1"/>
    </source>
</evidence>
<evidence type="ECO:0000313" key="3">
    <source>
        <dbReference type="Proteomes" id="UP000244168"/>
    </source>
</evidence>
<protein>
    <submittedName>
        <fullName evidence="2">Uncharacterized protein DUF3943</fullName>
    </submittedName>
</protein>
<dbReference type="Pfam" id="PF13084">
    <property type="entry name" value="DUF3943"/>
    <property type="match status" value="1"/>
</dbReference>
<proteinExistence type="predicted"/>
<feature type="domain" description="DUF3943" evidence="1">
    <location>
        <begin position="100"/>
        <end position="205"/>
    </location>
</feature>
<organism evidence="2 3">
    <name type="scientific">Mucilaginibacter yixingensis</name>
    <dbReference type="NCBI Taxonomy" id="1295612"/>
    <lineage>
        <taxon>Bacteria</taxon>
        <taxon>Pseudomonadati</taxon>
        <taxon>Bacteroidota</taxon>
        <taxon>Sphingobacteriia</taxon>
        <taxon>Sphingobacteriales</taxon>
        <taxon>Sphingobacteriaceae</taxon>
        <taxon>Mucilaginibacter</taxon>
    </lineage>
</organism>
<comment type="caution">
    <text evidence="2">The sequence shown here is derived from an EMBL/GenBank/DDBJ whole genome shotgun (WGS) entry which is preliminary data.</text>
</comment>
<sequence length="477" mass="53753">MNPFQPKQLIVFLLPAVLILVKPCTGLAQTPLDGHVIMADTVSRGSTDPKTRDRTKHFGRAAFEWGLAETVPWALDRYVRKADYAYISGKTIAHNLKPSSWEWDNDEFQTNQFGHPYHGSLFFSAMRTNGYSFWQSAPAAFLGSYVWESYAENQNPAPNDLINTTFGGIVLGEMTYRLSNKIVNNRQTGFKRQISEVAGFLINPMNGLTRIMDGRWGRVSIRNPVDHDSSKVVAWFDGGIRRFDGNNSNVITHGKFGWYGRVRLIYGTPYDNYRTPFSNLYINAEFGSDDSSKLNNVSVYGSLAGWKLRMNDRVRELAVLSANYDYFHNDAFSYGGQSVRINIFSEIKLPKSLLLNLNVGGGGILLAAVPDSYHYRGRSYDYGSGAGLNFGGGLNWKEKVYCGINYAGAWIVTINGNQSHYFLHTVTSEVRYSFSNILSVAAEPGFFSLKGYYNNYPDVDKRYPFLRISARYTISNQ</sequence>
<dbReference type="EMBL" id="QAOQ01000001">
    <property type="protein sequence ID" value="PTR01621.1"/>
    <property type="molecule type" value="Genomic_DNA"/>
</dbReference>
<dbReference type="InterPro" id="IPR025079">
    <property type="entry name" value="DUF3943"/>
</dbReference>
<dbReference type="AlphaFoldDB" id="A0A2T5JGU0"/>
<dbReference type="RefSeq" id="WP_107826995.1">
    <property type="nucleotide sequence ID" value="NZ_CP160205.1"/>
</dbReference>
<dbReference type="Proteomes" id="UP000244168">
    <property type="component" value="Unassembled WGS sequence"/>
</dbReference>
<dbReference type="OrthoDB" id="9808630at2"/>
<name>A0A2T5JGU0_9SPHI</name>
<accession>A0A2T5JGU0</accession>
<gene>
    <name evidence="2" type="ORF">C8P68_101858</name>
</gene>
<keyword evidence="3" id="KW-1185">Reference proteome</keyword>
<reference evidence="2 3" key="1">
    <citation type="submission" date="2018-04" db="EMBL/GenBank/DDBJ databases">
        <title>Genomic Encyclopedia of Archaeal and Bacterial Type Strains, Phase II (KMG-II): from individual species to whole genera.</title>
        <authorList>
            <person name="Goeker M."/>
        </authorList>
    </citation>
    <scope>NUCLEOTIDE SEQUENCE [LARGE SCALE GENOMIC DNA]</scope>
    <source>
        <strain evidence="2 3">DSM 26809</strain>
    </source>
</reference>
<evidence type="ECO:0000259" key="1">
    <source>
        <dbReference type="Pfam" id="PF13084"/>
    </source>
</evidence>